<dbReference type="AlphaFoldDB" id="A0A1T5A4F6"/>
<protein>
    <submittedName>
        <fullName evidence="13">DNA primase</fullName>
    </submittedName>
</protein>
<name>A0A1T5A4F6_9BACT</name>
<evidence type="ECO:0000256" key="7">
    <source>
        <dbReference type="ARBA" id="ARBA00022771"/>
    </source>
</evidence>
<dbReference type="SUPFAM" id="SSF57783">
    <property type="entry name" value="Zinc beta-ribbon"/>
    <property type="match status" value="1"/>
</dbReference>
<keyword evidence="1" id="KW-0240">DNA-directed RNA polymerase</keyword>
<evidence type="ECO:0000256" key="10">
    <source>
        <dbReference type="SAM" id="MobiDB-lite"/>
    </source>
</evidence>
<keyword evidence="8" id="KW-0862">Zinc</keyword>
<dbReference type="GO" id="GO:0003899">
    <property type="term" value="F:DNA-directed RNA polymerase activity"/>
    <property type="evidence" value="ECO:0007669"/>
    <property type="project" value="InterPro"/>
</dbReference>
<evidence type="ECO:0000256" key="6">
    <source>
        <dbReference type="ARBA" id="ARBA00022723"/>
    </source>
</evidence>
<dbReference type="Pfam" id="PF08275">
    <property type="entry name" value="DNAG_N"/>
    <property type="match status" value="1"/>
</dbReference>
<dbReference type="PANTHER" id="PTHR30313:SF2">
    <property type="entry name" value="DNA PRIMASE"/>
    <property type="match status" value="1"/>
</dbReference>
<evidence type="ECO:0000256" key="8">
    <source>
        <dbReference type="ARBA" id="ARBA00022833"/>
    </source>
</evidence>
<keyword evidence="3" id="KW-0808">Transferase</keyword>
<dbReference type="EMBL" id="FUYQ01000002">
    <property type="protein sequence ID" value="SKB29689.1"/>
    <property type="molecule type" value="Genomic_DNA"/>
</dbReference>
<dbReference type="InterPro" id="IPR050219">
    <property type="entry name" value="DnaG_primase"/>
</dbReference>
<evidence type="ECO:0000256" key="9">
    <source>
        <dbReference type="ARBA" id="ARBA00023163"/>
    </source>
</evidence>
<dbReference type="GO" id="GO:0005737">
    <property type="term" value="C:cytoplasm"/>
    <property type="evidence" value="ECO:0007669"/>
    <property type="project" value="TreeGrafter"/>
</dbReference>
<evidence type="ECO:0000256" key="1">
    <source>
        <dbReference type="ARBA" id="ARBA00022478"/>
    </source>
</evidence>
<reference evidence="14" key="1">
    <citation type="submission" date="2017-02" db="EMBL/GenBank/DDBJ databases">
        <authorList>
            <person name="Varghese N."/>
            <person name="Submissions S."/>
        </authorList>
    </citation>
    <scope>NUCLEOTIDE SEQUENCE [LARGE SCALE GENOMIC DNA]</scope>
    <source>
        <strain evidence="14">DSM 24967</strain>
    </source>
</reference>
<dbReference type="SUPFAM" id="SSF56731">
    <property type="entry name" value="DNA primase core"/>
    <property type="match status" value="1"/>
</dbReference>
<evidence type="ECO:0000256" key="5">
    <source>
        <dbReference type="ARBA" id="ARBA00022705"/>
    </source>
</evidence>
<keyword evidence="7" id="KW-0863">Zinc-finger</keyword>
<accession>A0A1T5A4F6</accession>
<feature type="domain" description="Toprim" evidence="12">
    <location>
        <begin position="310"/>
        <end position="381"/>
    </location>
</feature>
<feature type="compositionally biased region" description="Polar residues" evidence="10">
    <location>
        <begin position="161"/>
        <end position="172"/>
    </location>
</feature>
<proteinExistence type="predicted"/>
<dbReference type="RefSeq" id="WP_079682138.1">
    <property type="nucleotide sequence ID" value="NZ_FUYQ01000002.1"/>
</dbReference>
<evidence type="ECO:0000313" key="13">
    <source>
        <dbReference type="EMBL" id="SKB29689.1"/>
    </source>
</evidence>
<evidence type="ECO:0000256" key="2">
    <source>
        <dbReference type="ARBA" id="ARBA00022515"/>
    </source>
</evidence>
<dbReference type="GO" id="GO:0003677">
    <property type="term" value="F:DNA binding"/>
    <property type="evidence" value="ECO:0007669"/>
    <property type="project" value="InterPro"/>
</dbReference>
<dbReference type="SMART" id="SM00400">
    <property type="entry name" value="ZnF_CHCC"/>
    <property type="match status" value="1"/>
</dbReference>
<dbReference type="Pfam" id="PF13155">
    <property type="entry name" value="Toprim_2"/>
    <property type="match status" value="1"/>
</dbReference>
<sequence>MSIDYEQQTRDLKDSLCIEKVIGAYVHLQQKFGGKYIGLCPFHDDSHPSMHVHQGKQIFKCFACDAGGDVFSFIQQYERCSFVDAVKLLRERWGNGSEPLVMHTPRKVEKKPVVELPPAQQEAIEAANIRFLKSLSGFHPEVASQYDPYFSPGLSTGVDNFNLSSESDTSGTIAGELPHPKGADAETDGGGLDKPMDSGMKLSGVKAVEPSGKYHPDCHGIAQTYIDYEVGMAGMSVTHGFSAMAGRIIFPIRDAGGRLVGFAGRTTFNPTQEEKKNVQKYLNSKSDGLYKKSETLYGLFQAGNAIRNEGFCFLNEGYKDVLSMVAAGYPNSVAQCGAAFTNEQALLLKQYTNRVAVLMDADERGREIAAKAIHVLQSNGLQTCDLVLPPGEDPDSLFRRLGRQSFRAIIRESQLTDQIQSSTPKSEAHQHSVQSDNQHSHLVESDISLNAPDSLIGRKEAPEEFGTLISDRPRLEAREAELRKQIGKLYEKRFITGAGPDRIQLNIDLMHLYTQLKQIGKQLNRPKVWH</sequence>
<keyword evidence="14" id="KW-1185">Reference proteome</keyword>
<keyword evidence="4" id="KW-0548">Nucleotidyltransferase</keyword>
<dbReference type="InterPro" id="IPR013264">
    <property type="entry name" value="DNAG_N"/>
</dbReference>
<dbReference type="GO" id="GO:0008270">
    <property type="term" value="F:zinc ion binding"/>
    <property type="evidence" value="ECO:0007669"/>
    <property type="project" value="UniProtKB-KW"/>
</dbReference>
<dbReference type="Gene3D" id="3.40.1360.10">
    <property type="match status" value="1"/>
</dbReference>
<feature type="region of interest" description="Disordered" evidence="10">
    <location>
        <begin position="161"/>
        <end position="195"/>
    </location>
</feature>
<keyword evidence="5" id="KW-0235">DNA replication</keyword>
<dbReference type="Proteomes" id="UP000190852">
    <property type="component" value="Unassembled WGS sequence"/>
</dbReference>
<feature type="domain" description="Zinc finger CHC2-type" evidence="11">
    <location>
        <begin position="36"/>
        <end position="90"/>
    </location>
</feature>
<dbReference type="Gene3D" id="3.90.580.10">
    <property type="entry name" value="Zinc finger, CHC2-type domain"/>
    <property type="match status" value="1"/>
</dbReference>
<evidence type="ECO:0000259" key="12">
    <source>
        <dbReference type="SMART" id="SM00493"/>
    </source>
</evidence>
<dbReference type="InterPro" id="IPR002694">
    <property type="entry name" value="Znf_CHC2"/>
</dbReference>
<keyword evidence="6" id="KW-0479">Metal-binding</keyword>
<dbReference type="CDD" id="cd03364">
    <property type="entry name" value="TOPRIM_DnaG_primases"/>
    <property type="match status" value="1"/>
</dbReference>
<feature type="region of interest" description="Disordered" evidence="10">
    <location>
        <begin position="415"/>
        <end position="441"/>
    </location>
</feature>
<dbReference type="PANTHER" id="PTHR30313">
    <property type="entry name" value="DNA PRIMASE"/>
    <property type="match status" value="1"/>
</dbReference>
<feature type="compositionally biased region" description="Polar residues" evidence="10">
    <location>
        <begin position="415"/>
        <end position="437"/>
    </location>
</feature>
<dbReference type="InterPro" id="IPR006171">
    <property type="entry name" value="TOPRIM_dom"/>
</dbReference>
<organism evidence="13 14">
    <name type="scientific">Parabacteroides chartae</name>
    <dbReference type="NCBI Taxonomy" id="1037355"/>
    <lineage>
        <taxon>Bacteria</taxon>
        <taxon>Pseudomonadati</taxon>
        <taxon>Bacteroidota</taxon>
        <taxon>Bacteroidia</taxon>
        <taxon>Bacteroidales</taxon>
        <taxon>Tannerellaceae</taxon>
        <taxon>Parabacteroides</taxon>
    </lineage>
</organism>
<dbReference type="SMART" id="SM00493">
    <property type="entry name" value="TOPRIM"/>
    <property type="match status" value="1"/>
</dbReference>
<evidence type="ECO:0000256" key="4">
    <source>
        <dbReference type="ARBA" id="ARBA00022695"/>
    </source>
</evidence>
<evidence type="ECO:0000313" key="14">
    <source>
        <dbReference type="Proteomes" id="UP000190852"/>
    </source>
</evidence>
<evidence type="ECO:0000259" key="11">
    <source>
        <dbReference type="SMART" id="SM00400"/>
    </source>
</evidence>
<dbReference type="Gene3D" id="3.90.980.10">
    <property type="entry name" value="DNA primase, catalytic core, N-terminal domain"/>
    <property type="match status" value="1"/>
</dbReference>
<dbReference type="Pfam" id="PF01807">
    <property type="entry name" value="Zn_ribbon_DnaG"/>
    <property type="match status" value="1"/>
</dbReference>
<dbReference type="GO" id="GO:1990077">
    <property type="term" value="C:primosome complex"/>
    <property type="evidence" value="ECO:0007669"/>
    <property type="project" value="UniProtKB-KW"/>
</dbReference>
<gene>
    <name evidence="13" type="ORF">SAMN05660349_00399</name>
</gene>
<keyword evidence="9" id="KW-0804">Transcription</keyword>
<dbReference type="GO" id="GO:0006269">
    <property type="term" value="P:DNA replication, synthesis of primer"/>
    <property type="evidence" value="ECO:0007669"/>
    <property type="project" value="UniProtKB-KW"/>
</dbReference>
<dbReference type="InterPro" id="IPR034151">
    <property type="entry name" value="TOPRIM_DnaG_bac"/>
</dbReference>
<dbReference type="InterPro" id="IPR036977">
    <property type="entry name" value="DNA_primase_Znf_CHC2"/>
</dbReference>
<keyword evidence="2" id="KW-0639">Primosome</keyword>
<evidence type="ECO:0000256" key="3">
    <source>
        <dbReference type="ARBA" id="ARBA00022679"/>
    </source>
</evidence>
<dbReference type="GO" id="GO:0000428">
    <property type="term" value="C:DNA-directed RNA polymerase complex"/>
    <property type="evidence" value="ECO:0007669"/>
    <property type="project" value="UniProtKB-KW"/>
</dbReference>
<dbReference type="InterPro" id="IPR037068">
    <property type="entry name" value="DNA_primase_core_N_sf"/>
</dbReference>